<accession>A0ABT5DQ33</accession>
<evidence type="ECO:0000313" key="1">
    <source>
        <dbReference type="EMBL" id="MDC0714497.1"/>
    </source>
</evidence>
<gene>
    <name evidence="1" type="ORF">POL68_38965</name>
</gene>
<dbReference type="Proteomes" id="UP001221838">
    <property type="component" value="Unassembled WGS sequence"/>
</dbReference>
<comment type="caution">
    <text evidence="1">The sequence shown here is derived from an EMBL/GenBank/DDBJ whole genome shotgun (WGS) entry which is preliminary data.</text>
</comment>
<reference evidence="1 2" key="1">
    <citation type="submission" date="2022-11" db="EMBL/GenBank/DDBJ databases">
        <title>Minimal conservation of predation-associated metabolite biosynthetic gene clusters underscores biosynthetic potential of Myxococcota including descriptions for ten novel species: Archangium lansinium sp. nov., Myxococcus landrumus sp. nov., Nannocystis bai.</title>
        <authorList>
            <person name="Ahearne A."/>
            <person name="Stevens C."/>
            <person name="Dowd S."/>
        </authorList>
    </citation>
    <scope>NUCLEOTIDE SEQUENCE [LARGE SCALE GENOMIC DNA]</scope>
    <source>
        <strain evidence="1 2">NCWAL01</strain>
    </source>
</reference>
<protein>
    <submittedName>
        <fullName evidence="1">Uncharacterized protein</fullName>
    </submittedName>
</protein>
<name>A0ABT5DQ33_9BACT</name>
<organism evidence="1 2">
    <name type="scientific">Stigmatella ashevillensis</name>
    <dbReference type="NCBI Taxonomy" id="2995309"/>
    <lineage>
        <taxon>Bacteria</taxon>
        <taxon>Pseudomonadati</taxon>
        <taxon>Myxococcota</taxon>
        <taxon>Myxococcia</taxon>
        <taxon>Myxococcales</taxon>
        <taxon>Cystobacterineae</taxon>
        <taxon>Archangiaceae</taxon>
        <taxon>Stigmatella</taxon>
    </lineage>
</organism>
<sequence>MTNKLTMYWMSQSSQTFSYAVNKVKHGDTPTFSPAQLSAAKPVTVTAEQSSNVTPGPEGTYTWNSVDLSVNVACDYTFPAGSSGQLIQVTLKPSKGLQISFDGTNWTSNNLENSWTSTSTMFKVNCFVRDQSAKG</sequence>
<evidence type="ECO:0000313" key="2">
    <source>
        <dbReference type="Proteomes" id="UP001221838"/>
    </source>
</evidence>
<dbReference type="RefSeq" id="WP_272145157.1">
    <property type="nucleotide sequence ID" value="NZ_JAQNDM010000002.1"/>
</dbReference>
<keyword evidence="2" id="KW-1185">Reference proteome</keyword>
<proteinExistence type="predicted"/>
<dbReference type="EMBL" id="JAQNDM010000002">
    <property type="protein sequence ID" value="MDC0714497.1"/>
    <property type="molecule type" value="Genomic_DNA"/>
</dbReference>